<dbReference type="STRING" id="888064.HMPREF9088_1112"/>
<keyword evidence="2" id="KW-0808">Transferase</keyword>
<evidence type="ECO:0000313" key="2">
    <source>
        <dbReference type="EMBL" id="EFU74071.1"/>
    </source>
</evidence>
<dbReference type="PATRIC" id="fig|888064.11.peg.1551"/>
<dbReference type="Proteomes" id="UP000010296">
    <property type="component" value="Unassembled WGS sequence"/>
</dbReference>
<feature type="domain" description="Glycosyltransferase 2-like" evidence="1">
    <location>
        <begin position="6"/>
        <end position="130"/>
    </location>
</feature>
<dbReference type="InterPro" id="IPR001173">
    <property type="entry name" value="Glyco_trans_2-like"/>
</dbReference>
<evidence type="ECO:0000313" key="3">
    <source>
        <dbReference type="Proteomes" id="UP000010296"/>
    </source>
</evidence>
<dbReference type="GO" id="GO:0016757">
    <property type="term" value="F:glycosyltransferase activity"/>
    <property type="evidence" value="ECO:0007669"/>
    <property type="project" value="UniProtKB-KW"/>
</dbReference>
<dbReference type="Gene3D" id="3.90.550.10">
    <property type="entry name" value="Spore Coat Polysaccharide Biosynthesis Protein SpsA, Chain A"/>
    <property type="match status" value="1"/>
</dbReference>
<proteinExistence type="predicted"/>
<comment type="caution">
    <text evidence="2">The sequence shown here is derived from an EMBL/GenBank/DDBJ whole genome shotgun (WGS) entry which is preliminary data.</text>
</comment>
<dbReference type="RefSeq" id="WP_007208130.1">
    <property type="nucleotide sequence ID" value="NZ_GL622241.1"/>
</dbReference>
<name>E6LFH2_ENTI1</name>
<accession>E6LFH2</accession>
<dbReference type="InterPro" id="IPR029044">
    <property type="entry name" value="Nucleotide-diphossugar_trans"/>
</dbReference>
<dbReference type="EMBL" id="AEPV01000039">
    <property type="protein sequence ID" value="EFU74071.1"/>
    <property type="molecule type" value="Genomic_DNA"/>
</dbReference>
<organism evidence="2 3">
    <name type="scientific">Enterococcus italicus (strain DSM 15952 / CCUG 50447 / LMG 22039 / TP 1.5)</name>
    <dbReference type="NCBI Taxonomy" id="888064"/>
    <lineage>
        <taxon>Bacteria</taxon>
        <taxon>Bacillati</taxon>
        <taxon>Bacillota</taxon>
        <taxon>Bacilli</taxon>
        <taxon>Lactobacillales</taxon>
        <taxon>Enterococcaceae</taxon>
        <taxon>Enterococcus</taxon>
    </lineage>
</organism>
<dbReference type="HOGENOM" id="CLU_064280_0_0_9"/>
<keyword evidence="3" id="KW-1185">Reference proteome</keyword>
<dbReference type="Pfam" id="PF00535">
    <property type="entry name" value="Glycos_transf_2"/>
    <property type="match status" value="1"/>
</dbReference>
<evidence type="ECO:0000259" key="1">
    <source>
        <dbReference type="Pfam" id="PF00535"/>
    </source>
</evidence>
<dbReference type="AlphaFoldDB" id="E6LFH2"/>
<dbReference type="eggNOG" id="COG0463">
    <property type="taxonomic scope" value="Bacteria"/>
</dbReference>
<reference evidence="2 3" key="1">
    <citation type="submission" date="2010-12" db="EMBL/GenBank/DDBJ databases">
        <authorList>
            <person name="Muzny D."/>
            <person name="Qin X."/>
            <person name="Deng J."/>
            <person name="Jiang H."/>
            <person name="Liu Y."/>
            <person name="Qu J."/>
            <person name="Song X.-Z."/>
            <person name="Zhang L."/>
            <person name="Thornton R."/>
            <person name="Coyle M."/>
            <person name="Francisco L."/>
            <person name="Jackson L."/>
            <person name="Javaid M."/>
            <person name="Korchina V."/>
            <person name="Kovar C."/>
            <person name="Mata R."/>
            <person name="Mathew T."/>
            <person name="Ngo R."/>
            <person name="Nguyen L."/>
            <person name="Nguyen N."/>
            <person name="Okwuonu G."/>
            <person name="Ongeri F."/>
            <person name="Pham C."/>
            <person name="Simmons D."/>
            <person name="Wilczek-Boney K."/>
            <person name="Hale W."/>
            <person name="Jakkamsetti A."/>
            <person name="Pham P."/>
            <person name="Ruth R."/>
            <person name="San Lucas F."/>
            <person name="Warren J."/>
            <person name="Zhang J."/>
            <person name="Zhao Z."/>
            <person name="Zhou C."/>
            <person name="Zhu D."/>
            <person name="Lee S."/>
            <person name="Bess C."/>
            <person name="Blankenburg K."/>
            <person name="Forbes L."/>
            <person name="Fu Q."/>
            <person name="Gubbala S."/>
            <person name="Hirani K."/>
            <person name="Jayaseelan J.C."/>
            <person name="Lara F."/>
            <person name="Munidasa M."/>
            <person name="Palculict T."/>
            <person name="Patil S."/>
            <person name="Pu L.-L."/>
            <person name="Saada N."/>
            <person name="Tang L."/>
            <person name="Weissenberger G."/>
            <person name="Zhu Y."/>
            <person name="Hemphill L."/>
            <person name="Shang Y."/>
            <person name="Youmans B."/>
            <person name="Ayvaz T."/>
            <person name="Ross M."/>
            <person name="Santibanez J."/>
            <person name="Aqrawi P."/>
            <person name="Gross S."/>
            <person name="Joshi V."/>
            <person name="Fowler G."/>
            <person name="Nazareth L."/>
            <person name="Reid J."/>
            <person name="Worley K."/>
            <person name="Petrosino J."/>
            <person name="Highlander S."/>
            <person name="Gibbs R."/>
        </authorList>
    </citation>
    <scope>NUCLEOTIDE SEQUENCE [LARGE SCALE GENOMIC DNA]</scope>
    <source>
        <strain evidence="3">DSM 15952 / CCUG 50447 / LMG 22039 / TP 1.5</strain>
    </source>
</reference>
<sequence>MIIHTFVICAYKESSYLEKSIKSCMSQVTVKNNQSNVIVYTSTPNRHIFDICKKYNLELFIGNRKSIGSDWNQALENVKTPYATIVHQDDIYFENYGSLVLQQLLECKETNIVFTDYVESNEKGEIKPRNLNLKIKTFGLSVLSVCKIKWFQRRVYGFGNFICCPAVSYNMVKLRKYDFKFNEDLKMVVDWDAWERIMSYPGNITFLKNRAMAHRIHKESETTANTQDHNREKEELMMFKRYWSTFFAKQLMNFYVYNQKSNK</sequence>
<gene>
    <name evidence="2" type="ORF">HMPREF9088_1112</name>
</gene>
<dbReference type="SUPFAM" id="SSF53448">
    <property type="entry name" value="Nucleotide-diphospho-sugar transferases"/>
    <property type="match status" value="1"/>
</dbReference>
<dbReference type="EC" id="2.4.-.-" evidence="2"/>
<dbReference type="CDD" id="cd00761">
    <property type="entry name" value="Glyco_tranf_GTA_type"/>
    <property type="match status" value="1"/>
</dbReference>
<keyword evidence="2" id="KW-0328">Glycosyltransferase</keyword>
<protein>
    <submittedName>
        <fullName evidence="2">Glycosyltransferase, group 2 family protein</fullName>
        <ecNumber evidence="2">2.4.-.-</ecNumber>
    </submittedName>
</protein>